<organism evidence="3 4">
    <name type="scientific">Fusarium equiseti</name>
    <name type="common">Fusarium scirpi</name>
    <dbReference type="NCBI Taxonomy" id="61235"/>
    <lineage>
        <taxon>Eukaryota</taxon>
        <taxon>Fungi</taxon>
        <taxon>Dikarya</taxon>
        <taxon>Ascomycota</taxon>
        <taxon>Pezizomycotina</taxon>
        <taxon>Sordariomycetes</taxon>
        <taxon>Hypocreomycetidae</taxon>
        <taxon>Hypocreales</taxon>
        <taxon>Nectriaceae</taxon>
        <taxon>Fusarium</taxon>
        <taxon>Fusarium incarnatum-equiseti species complex</taxon>
    </lineage>
</organism>
<evidence type="ECO:0000313" key="3">
    <source>
        <dbReference type="EMBL" id="KAJ4127914.1"/>
    </source>
</evidence>
<gene>
    <name evidence="3" type="ORF">NW768_008197</name>
</gene>
<feature type="compositionally biased region" description="Basic and acidic residues" evidence="2">
    <location>
        <begin position="879"/>
        <end position="892"/>
    </location>
</feature>
<feature type="compositionally biased region" description="Low complexity" evidence="2">
    <location>
        <begin position="825"/>
        <end position="837"/>
    </location>
</feature>
<feature type="compositionally biased region" description="Polar residues" evidence="2">
    <location>
        <begin position="895"/>
        <end position="906"/>
    </location>
</feature>
<feature type="compositionally biased region" description="Basic and acidic residues" evidence="2">
    <location>
        <begin position="731"/>
        <end position="755"/>
    </location>
</feature>
<feature type="compositionally biased region" description="Acidic residues" evidence="2">
    <location>
        <begin position="269"/>
        <end position="287"/>
    </location>
</feature>
<feature type="compositionally biased region" description="Low complexity" evidence="2">
    <location>
        <begin position="964"/>
        <end position="974"/>
    </location>
</feature>
<feature type="compositionally biased region" description="Low complexity" evidence="2">
    <location>
        <begin position="290"/>
        <end position="303"/>
    </location>
</feature>
<accession>A0ABQ8R626</accession>
<feature type="compositionally biased region" description="Polar residues" evidence="2">
    <location>
        <begin position="1055"/>
        <end position="1079"/>
    </location>
</feature>
<keyword evidence="1" id="KW-0539">Nucleus</keyword>
<feature type="compositionally biased region" description="Low complexity" evidence="2">
    <location>
        <begin position="984"/>
        <end position="994"/>
    </location>
</feature>
<feature type="compositionally biased region" description="Polar residues" evidence="2">
    <location>
        <begin position="1087"/>
        <end position="1097"/>
    </location>
</feature>
<feature type="compositionally biased region" description="Acidic residues" evidence="2">
    <location>
        <begin position="623"/>
        <end position="661"/>
    </location>
</feature>
<reference evidence="3" key="1">
    <citation type="submission" date="2022-09" db="EMBL/GenBank/DDBJ databases">
        <title>Fusarium specimens isolated from Avocado Roots.</title>
        <authorList>
            <person name="Stajich J."/>
            <person name="Roper C."/>
            <person name="Heimlech-Rivalta G."/>
        </authorList>
    </citation>
    <scope>NUCLEOTIDE SEQUENCE</scope>
    <source>
        <strain evidence="3">CF00095</strain>
    </source>
</reference>
<name>A0ABQ8R626_FUSEQ</name>
<feature type="compositionally biased region" description="Basic and acidic residues" evidence="2">
    <location>
        <begin position="161"/>
        <end position="182"/>
    </location>
</feature>
<comment type="caution">
    <text evidence="3">The sequence shown here is derived from an EMBL/GenBank/DDBJ whole genome shotgun (WGS) entry which is preliminary data.</text>
</comment>
<feature type="compositionally biased region" description="Basic and acidic residues" evidence="2">
    <location>
        <begin position="200"/>
        <end position="211"/>
    </location>
</feature>
<feature type="compositionally biased region" description="Polar residues" evidence="2">
    <location>
        <begin position="335"/>
        <end position="356"/>
    </location>
</feature>
<feature type="compositionally biased region" description="Polar residues" evidence="2">
    <location>
        <begin position="838"/>
        <end position="869"/>
    </location>
</feature>
<feature type="compositionally biased region" description="Polar residues" evidence="2">
    <location>
        <begin position="1001"/>
        <end position="1019"/>
    </location>
</feature>
<sequence length="1228" mass="137198">MERRTAEDIFHQFAELEDVVLKYGHILQNIKAPSVVYEEKRMRLRSEFTKAGALYRTAQTDLQWTQEELMVQLAGQIRDLDCDFKERCVTYNRDWEARLQKAMDELRCELALILSLPDPLQNQMTTDLEAETQTEQRKNDSDTAEEVVAGNTSNDLQPDGTRPEHRENDSETRTQTEQRETNNDLSGETAAGNASNDPQPDQHETTMHESVRGNSPDDPVSESSPLTELDMEQCPTFDDEEDSIEANGTDHDTNHTAEDVTVDRGETTNFEEDPDETMQDASAENDNETSSSDGLSDSPSDSPSDSDDEPMALSRRRRVSNRTAGDSIEVLLTPARQTRSSMAHMSSPRATGSSTLKEPLRTKRRAPNTSPPPTSSKRLRGGAGISKKTNDSPRQPPPAPRESSKPTESPAGGSSRNTTRELLQKRGSKSVDSSTRVPRRRSQRHTVDSGENGEFHGILNPTPGKVYTTYWEKTKSFLAVIVLPMGDFSSIRFEGSIDSCGLPENPCYTKNRKGEYILAKGYRDGEELEKERMFPLLYIDGSPFPEQCPVAWCAGKDLRKFRAEDQLVPYMKMVRRYLESRGYTENTQDSDFEAEPAGTESVAHEDSEAERARTESEAHEIEVAEFDDDYIQDSDPDTEPEEDLDALELAQEDIDMADETTGEPSNTTRRNQQQRADRRENDGPTNETREPERPSEPAEIPATTSPSDEPLTEASALDEPLVGEHVNFTRINERVRDVPRTEQRDTRPSIKEEKVIVILTDSEDENDTNPASNAEHHSTGRRPLSHIFPFETPDRASYPPIGTFRHSSMAASPGESAPPARAEQEPSQGRPQQSRSQIHQLLNDPQQSHYGRSEPVSSAQPQRQISNRQPDPPTRAVPSRRDSSRIRIDDILSPKLSSETSGSAQHAQREIPPSTLQESALEDVNATLPGTARRSGKACKRCRRLHRRCDPKHCSNPDTRSVTAASASSQPAAHSRSESTPRHSTSSASPSLNSSHDRQLPQGTSSPLTSNSPGNSSDYQRVDQSMHTDERTAHQTPQQASQSTLFKAWLRGKKTTQSAQNEMQSPPPNSHLQEQSASAVASPRRGPSQTQKNQGPSNEDVDSISNHPPVETLDEFIYEKRGHLPPDHSYFHETNVLPKPRILLPLPRTQRCPPGLARYLRGLVQANDSMKEVTHLEDNFQLVDEKGHSRGYWCPFCKASNCHRRGAYPERGRFVAHCVVHWRKAGGS</sequence>
<feature type="compositionally biased region" description="Basic and acidic residues" evidence="2">
    <location>
        <begin position="675"/>
        <end position="696"/>
    </location>
</feature>
<evidence type="ECO:0000256" key="2">
    <source>
        <dbReference type="SAM" id="MobiDB-lite"/>
    </source>
</evidence>
<feature type="compositionally biased region" description="Basic residues" evidence="2">
    <location>
        <begin position="934"/>
        <end position="950"/>
    </location>
</feature>
<feature type="compositionally biased region" description="Polar residues" evidence="2">
    <location>
        <begin position="1034"/>
        <end position="1045"/>
    </location>
</feature>
<keyword evidence="4" id="KW-1185">Reference proteome</keyword>
<dbReference type="EMBL" id="JAOQBH010000012">
    <property type="protein sequence ID" value="KAJ4127914.1"/>
    <property type="molecule type" value="Genomic_DNA"/>
</dbReference>
<dbReference type="Proteomes" id="UP001152024">
    <property type="component" value="Unassembled WGS sequence"/>
</dbReference>
<feature type="compositionally biased region" description="Basic and acidic residues" evidence="2">
    <location>
        <begin position="248"/>
        <end position="266"/>
    </location>
</feature>
<dbReference type="CDD" id="cd00067">
    <property type="entry name" value="GAL4"/>
    <property type="match status" value="1"/>
</dbReference>
<feature type="compositionally biased region" description="Basic and acidic residues" evidence="2">
    <location>
        <begin position="602"/>
        <end position="622"/>
    </location>
</feature>
<feature type="region of interest" description="Disordered" evidence="2">
    <location>
        <begin position="582"/>
        <end position="1108"/>
    </location>
</feature>
<feature type="compositionally biased region" description="Polar residues" evidence="2">
    <location>
        <begin position="662"/>
        <end position="674"/>
    </location>
</feature>
<feature type="region of interest" description="Disordered" evidence="2">
    <location>
        <begin position="129"/>
        <end position="459"/>
    </location>
</feature>
<feature type="compositionally biased region" description="Basic and acidic residues" evidence="2">
    <location>
        <begin position="1020"/>
        <end position="1033"/>
    </location>
</feature>
<evidence type="ECO:0000313" key="4">
    <source>
        <dbReference type="Proteomes" id="UP001152024"/>
    </source>
</evidence>
<dbReference type="InterPro" id="IPR001138">
    <property type="entry name" value="Zn2Cys6_DnaBD"/>
</dbReference>
<evidence type="ECO:0000256" key="1">
    <source>
        <dbReference type="ARBA" id="ARBA00023242"/>
    </source>
</evidence>
<proteinExistence type="predicted"/>
<evidence type="ECO:0008006" key="5">
    <source>
        <dbReference type="Google" id="ProtNLM"/>
    </source>
</evidence>
<protein>
    <recommendedName>
        <fullName evidence="5">Transcription factor</fullName>
    </recommendedName>
</protein>